<comment type="similarity">
    <text evidence="1">Belongs to the short-chain dehydrogenases/reductases (SDR) family.</text>
</comment>
<evidence type="ECO:0000313" key="3">
    <source>
        <dbReference type="Proteomes" id="UP000077755"/>
    </source>
</evidence>
<dbReference type="PRINTS" id="PR00081">
    <property type="entry name" value="GDHRDH"/>
</dbReference>
<gene>
    <name evidence="2" type="ORF">DCAR_0728564</name>
</gene>
<protein>
    <submittedName>
        <fullName evidence="2">Uncharacterized protein</fullName>
    </submittedName>
</protein>
<accession>A0AAF1B749</accession>
<name>A0AAF1B749_DAUCS</name>
<dbReference type="Proteomes" id="UP000077755">
    <property type="component" value="Chromosome 7"/>
</dbReference>
<dbReference type="Pfam" id="PF00106">
    <property type="entry name" value="adh_short"/>
    <property type="match status" value="1"/>
</dbReference>
<dbReference type="SUPFAM" id="SSF51735">
    <property type="entry name" value="NAD(P)-binding Rossmann-fold domains"/>
    <property type="match status" value="1"/>
</dbReference>
<evidence type="ECO:0000313" key="2">
    <source>
        <dbReference type="EMBL" id="WOH09109.1"/>
    </source>
</evidence>
<dbReference type="KEGG" id="dcr:108196148"/>
<dbReference type="AlphaFoldDB" id="A0AAF1B749"/>
<evidence type="ECO:0000256" key="1">
    <source>
        <dbReference type="RuleBase" id="RU000363"/>
    </source>
</evidence>
<keyword evidence="3" id="KW-1185">Reference proteome</keyword>
<dbReference type="PRINTS" id="PR00080">
    <property type="entry name" value="SDRFAMILY"/>
</dbReference>
<dbReference type="Gene3D" id="3.40.50.720">
    <property type="entry name" value="NAD(P)-binding Rossmann-like Domain"/>
    <property type="match status" value="1"/>
</dbReference>
<organism evidence="2 3">
    <name type="scientific">Daucus carota subsp. sativus</name>
    <name type="common">Carrot</name>
    <dbReference type="NCBI Taxonomy" id="79200"/>
    <lineage>
        <taxon>Eukaryota</taxon>
        <taxon>Viridiplantae</taxon>
        <taxon>Streptophyta</taxon>
        <taxon>Embryophyta</taxon>
        <taxon>Tracheophyta</taxon>
        <taxon>Spermatophyta</taxon>
        <taxon>Magnoliopsida</taxon>
        <taxon>eudicotyledons</taxon>
        <taxon>Gunneridae</taxon>
        <taxon>Pentapetalae</taxon>
        <taxon>asterids</taxon>
        <taxon>campanulids</taxon>
        <taxon>Apiales</taxon>
        <taxon>Apiaceae</taxon>
        <taxon>Apioideae</taxon>
        <taxon>Scandiceae</taxon>
        <taxon>Daucinae</taxon>
        <taxon>Daucus</taxon>
        <taxon>Daucus sect. Daucus</taxon>
    </lineage>
</organism>
<dbReference type="CDD" id="cd05327">
    <property type="entry name" value="retinol-DH_like_SDR_c_like"/>
    <property type="match status" value="1"/>
</dbReference>
<proteinExistence type="inferred from homology"/>
<sequence>MWIFGGRSESGFNASNNAEQVTEGIDGTALTAIVTGATNGIGKETARVLALRHVHVVMGVRNVNAGEKLKEELLQQIPYARIEVMEIDLNSLDSVREFASQYISSGLPLNILINNAGILAPFKFTLSRDNIEQTFAVNHLGQFLLTNLLMETMKKTASRSRTEGRIINVSSFMHRYGVHKEGIRFEEINDEKSYSSSALGRSAYGLSKLCNILHTNELARRFKAEEVNITANSLHPGFITTNIFAPNAGVTSWLMNTLAKYISKDIGQGASTTCYLSLNPKVKGVSGEYFVDNNKVEASKLARDSGLAKKLWDYSLSFTDAKF</sequence>
<dbReference type="InterPro" id="IPR055280">
    <property type="entry name" value="TIC32"/>
</dbReference>
<dbReference type="PANTHER" id="PTHR48476">
    <property type="entry name" value="SHORT-CHAIN DEHYDROGENASE TIC 32, CHLOROPLASTIC-LIKE"/>
    <property type="match status" value="1"/>
</dbReference>
<reference evidence="2" key="2">
    <citation type="submission" date="2022-03" db="EMBL/GenBank/DDBJ databases">
        <title>Draft title - Genomic analysis of global carrot germplasm unveils the trajectory of domestication and the origin of high carotenoid orange carrot.</title>
        <authorList>
            <person name="Iorizzo M."/>
            <person name="Ellison S."/>
            <person name="Senalik D."/>
            <person name="Macko-Podgorni A."/>
            <person name="Grzebelus D."/>
            <person name="Bostan H."/>
            <person name="Rolling W."/>
            <person name="Curaba J."/>
            <person name="Simon P."/>
        </authorList>
    </citation>
    <scope>NUCLEOTIDE SEQUENCE</scope>
    <source>
        <tissue evidence="2">Leaf</tissue>
    </source>
</reference>
<dbReference type="EMBL" id="CP093349">
    <property type="protein sequence ID" value="WOH09109.1"/>
    <property type="molecule type" value="Genomic_DNA"/>
</dbReference>
<dbReference type="InterPro" id="IPR036291">
    <property type="entry name" value="NAD(P)-bd_dom_sf"/>
</dbReference>
<dbReference type="PANTHER" id="PTHR48476:SF1">
    <property type="entry name" value="SHORT-CHAIN DEHYDROGENASE TIC 32, CHLOROPLASTIC-LIKE"/>
    <property type="match status" value="1"/>
</dbReference>
<dbReference type="InterPro" id="IPR002347">
    <property type="entry name" value="SDR_fam"/>
</dbReference>
<reference evidence="2" key="1">
    <citation type="journal article" date="2016" name="Nat. Genet.">
        <title>A high-quality carrot genome assembly provides new insights into carotenoid accumulation and asterid genome evolution.</title>
        <authorList>
            <person name="Iorizzo M."/>
            <person name="Ellison S."/>
            <person name="Senalik D."/>
            <person name="Zeng P."/>
            <person name="Satapoomin P."/>
            <person name="Huang J."/>
            <person name="Bowman M."/>
            <person name="Iovene M."/>
            <person name="Sanseverino W."/>
            <person name="Cavagnaro P."/>
            <person name="Yildiz M."/>
            <person name="Macko-Podgorni A."/>
            <person name="Moranska E."/>
            <person name="Grzebelus E."/>
            <person name="Grzebelus D."/>
            <person name="Ashrafi H."/>
            <person name="Zheng Z."/>
            <person name="Cheng S."/>
            <person name="Spooner D."/>
            <person name="Van Deynze A."/>
            <person name="Simon P."/>
        </authorList>
    </citation>
    <scope>NUCLEOTIDE SEQUENCE</scope>
    <source>
        <tissue evidence="2">Leaf</tissue>
    </source>
</reference>